<dbReference type="Gene3D" id="1.10.510.10">
    <property type="entry name" value="Transferase(Phosphotransferase) domain 1"/>
    <property type="match status" value="1"/>
</dbReference>
<dbReference type="EMBL" id="CP074132">
    <property type="protein sequence ID" value="QUX27464.1"/>
    <property type="molecule type" value="Genomic_DNA"/>
</dbReference>
<gene>
    <name evidence="2" type="ORF">KGD83_19365</name>
</gene>
<dbReference type="RefSeq" id="WP_212640527.1">
    <property type="nucleotide sequence ID" value="NZ_CP074132.1"/>
</dbReference>
<proteinExistence type="predicted"/>
<dbReference type="InterPro" id="IPR002575">
    <property type="entry name" value="Aminoglycoside_PTrfase"/>
</dbReference>
<dbReference type="InterPro" id="IPR011009">
    <property type="entry name" value="Kinase-like_dom_sf"/>
</dbReference>
<name>A0ABX8C227_9ACTN</name>
<accession>A0ABX8C227</accession>
<sequence>MRERLTNLEPRLHDALAAWGVHATAIDHVPLGYGDHHWSVTDTAGRRWFTTVADLAHKSFLGPDPAAVRRRLTRAMDTAARLHDDEGLGFVVAPLRTPGGDTVVPVGDGYALSVFPRVEGESGDFGQELAADRRARLLDTLAQLHRSAPGDAPAVETRLPGQDRLAALLDRPAAVGDAGPHAAPTADLLAEHAPVLRERLAESDRGAAALEGAPTVLTHGEPHPGNLLWHGDRPLLVDWDTVGLAAPERDLWLVTDDPAELDRYARASGHEPDRALMDLYRLRWDLRDVVEFVDWFRAPHEGGPDTSRAWRDLVRIVERLGAGERSGTR</sequence>
<keyword evidence="3" id="KW-1185">Reference proteome</keyword>
<dbReference type="SUPFAM" id="SSF56112">
    <property type="entry name" value="Protein kinase-like (PK-like)"/>
    <property type="match status" value="1"/>
</dbReference>
<evidence type="ECO:0000259" key="1">
    <source>
        <dbReference type="Pfam" id="PF01636"/>
    </source>
</evidence>
<dbReference type="Pfam" id="PF01636">
    <property type="entry name" value="APH"/>
    <property type="match status" value="1"/>
</dbReference>
<evidence type="ECO:0000313" key="2">
    <source>
        <dbReference type="EMBL" id="QUX27464.1"/>
    </source>
</evidence>
<dbReference type="Proteomes" id="UP000678016">
    <property type="component" value="Chromosome"/>
</dbReference>
<dbReference type="Gene3D" id="1.20.58.840">
    <property type="match status" value="1"/>
</dbReference>
<protein>
    <submittedName>
        <fullName evidence="2">Aminoglycoside phosphotransferase family protein</fullName>
    </submittedName>
</protein>
<feature type="domain" description="Aminoglycoside phosphotransferase" evidence="1">
    <location>
        <begin position="32"/>
        <end position="278"/>
    </location>
</feature>
<organism evidence="2 3">
    <name type="scientific">Nocardiopsis akebiae</name>
    <dbReference type="NCBI Taxonomy" id="2831968"/>
    <lineage>
        <taxon>Bacteria</taxon>
        <taxon>Bacillati</taxon>
        <taxon>Actinomycetota</taxon>
        <taxon>Actinomycetes</taxon>
        <taxon>Streptosporangiales</taxon>
        <taxon>Nocardiopsidaceae</taxon>
        <taxon>Nocardiopsis</taxon>
    </lineage>
</organism>
<reference evidence="3" key="1">
    <citation type="submission" date="2021-05" db="EMBL/GenBank/DDBJ databases">
        <title>Direct Submission.</title>
        <authorList>
            <person name="Li K."/>
            <person name="Gao J."/>
        </authorList>
    </citation>
    <scope>NUCLEOTIDE SEQUENCE [LARGE SCALE GENOMIC DNA]</scope>
    <source>
        <strain evidence="3">HDS12</strain>
    </source>
</reference>
<evidence type="ECO:0000313" key="3">
    <source>
        <dbReference type="Proteomes" id="UP000678016"/>
    </source>
</evidence>